<keyword evidence="3" id="KW-1185">Reference proteome</keyword>
<dbReference type="RefSeq" id="WP_020514922.1">
    <property type="nucleotide sequence ID" value="NZ_JBIAZU010000006.1"/>
</dbReference>
<dbReference type="GO" id="GO:0016787">
    <property type="term" value="F:hydrolase activity"/>
    <property type="evidence" value="ECO:0007669"/>
    <property type="project" value="UniProtKB-KW"/>
</dbReference>
<sequence length="425" mass="45216">MSTNLRGLLDDAARKYGVPGAAVAVGHRGEVDEAATGVLNRDTGVAATPDSIFQIGSVTKPLTAMLVLQLLGDDLDEPVRRHLPGFAVVDPVASETVTVRHLLTHAGGFDGDLFEDTGRGDDALDRYLAYLATAARQVHPVGALYSYCNAGFSVLGALVAKLTGGTWESALRERLIEPLGLTHMTTCAEEAILHRVSAGHYDQTVATPWQLPRSLGPVGAVVCAAPRDLVTVGRVLASDDAYAAMREHWIDIPGVPGREPRQYGLGLARYDWNGVPVFGHNGTTIAQTTQLRVVPGHDLVIAISANGGNDAAFHDAVLDQVVADRTGLTVPPRPVPPATTAPGPEELAGRYSYSRHTYDVVTTGDGLEVTANERWLDATETRTTRYVALAGDTFVTAEPDFGVRTTITFLDGGRYLHGGRAAKRT</sequence>
<dbReference type="PANTHER" id="PTHR46825">
    <property type="entry name" value="D-ALANYL-D-ALANINE-CARBOXYPEPTIDASE/ENDOPEPTIDASE AMPH"/>
    <property type="match status" value="1"/>
</dbReference>
<comment type="caution">
    <text evidence="2">The sequence shown here is derived from an EMBL/GenBank/DDBJ whole genome shotgun (WGS) entry which is preliminary data.</text>
</comment>
<dbReference type="PANTHER" id="PTHR46825:SF9">
    <property type="entry name" value="BETA-LACTAMASE-RELATED DOMAIN-CONTAINING PROTEIN"/>
    <property type="match status" value="1"/>
</dbReference>
<keyword evidence="2" id="KW-0378">Hydrolase</keyword>
<dbReference type="EMBL" id="JBIAZU010000006">
    <property type="protein sequence ID" value="MFF5294269.1"/>
    <property type="molecule type" value="Genomic_DNA"/>
</dbReference>
<organism evidence="2 3">
    <name type="scientific">Paractinoplanes globisporus</name>
    <dbReference type="NCBI Taxonomy" id="113565"/>
    <lineage>
        <taxon>Bacteria</taxon>
        <taxon>Bacillati</taxon>
        <taxon>Actinomycetota</taxon>
        <taxon>Actinomycetes</taxon>
        <taxon>Micromonosporales</taxon>
        <taxon>Micromonosporaceae</taxon>
        <taxon>Paractinoplanes</taxon>
    </lineage>
</organism>
<dbReference type="SUPFAM" id="SSF56601">
    <property type="entry name" value="beta-lactamase/transpeptidase-like"/>
    <property type="match status" value="1"/>
</dbReference>
<name>A0ABW6WNS9_9ACTN</name>
<dbReference type="Gene3D" id="3.40.710.10">
    <property type="entry name" value="DD-peptidase/beta-lactamase superfamily"/>
    <property type="match status" value="1"/>
</dbReference>
<evidence type="ECO:0000259" key="1">
    <source>
        <dbReference type="Pfam" id="PF00144"/>
    </source>
</evidence>
<dbReference type="InterPro" id="IPR001466">
    <property type="entry name" value="Beta-lactam-related"/>
</dbReference>
<evidence type="ECO:0000313" key="3">
    <source>
        <dbReference type="Proteomes" id="UP001602245"/>
    </source>
</evidence>
<protein>
    <submittedName>
        <fullName evidence="2">Serine hydrolase domain-containing protein</fullName>
        <ecNumber evidence="2">3.-.-.-</ecNumber>
    </submittedName>
</protein>
<dbReference type="InterPro" id="IPR050491">
    <property type="entry name" value="AmpC-like"/>
</dbReference>
<reference evidence="2 3" key="1">
    <citation type="submission" date="2024-10" db="EMBL/GenBank/DDBJ databases">
        <title>The Natural Products Discovery Center: Release of the First 8490 Sequenced Strains for Exploring Actinobacteria Biosynthetic Diversity.</title>
        <authorList>
            <person name="Kalkreuter E."/>
            <person name="Kautsar S.A."/>
            <person name="Yang D."/>
            <person name="Bader C.D."/>
            <person name="Teijaro C.N."/>
            <person name="Fluegel L."/>
            <person name="Davis C.M."/>
            <person name="Simpson J.R."/>
            <person name="Lauterbach L."/>
            <person name="Steele A.D."/>
            <person name="Gui C."/>
            <person name="Meng S."/>
            <person name="Li G."/>
            <person name="Viehrig K."/>
            <person name="Ye F."/>
            <person name="Su P."/>
            <person name="Kiefer A.F."/>
            <person name="Nichols A."/>
            <person name="Cepeda A.J."/>
            <person name="Yan W."/>
            <person name="Fan B."/>
            <person name="Jiang Y."/>
            <person name="Adhikari A."/>
            <person name="Zheng C.-J."/>
            <person name="Schuster L."/>
            <person name="Cowan T.M."/>
            <person name="Smanski M.J."/>
            <person name="Chevrette M.G."/>
            <person name="De Carvalho L.P.S."/>
            <person name="Shen B."/>
        </authorList>
    </citation>
    <scope>NUCLEOTIDE SEQUENCE [LARGE SCALE GENOMIC DNA]</scope>
    <source>
        <strain evidence="2 3">NPDC000087</strain>
    </source>
</reference>
<accession>A0ABW6WNS9</accession>
<dbReference type="Proteomes" id="UP001602245">
    <property type="component" value="Unassembled WGS sequence"/>
</dbReference>
<dbReference type="Pfam" id="PF00144">
    <property type="entry name" value="Beta-lactamase"/>
    <property type="match status" value="1"/>
</dbReference>
<evidence type="ECO:0000313" key="2">
    <source>
        <dbReference type="EMBL" id="MFF5294269.1"/>
    </source>
</evidence>
<proteinExistence type="predicted"/>
<dbReference type="EC" id="3.-.-.-" evidence="2"/>
<dbReference type="InterPro" id="IPR012338">
    <property type="entry name" value="Beta-lactam/transpept-like"/>
</dbReference>
<gene>
    <name evidence="2" type="ORF">ACFY35_32940</name>
</gene>
<feature type="domain" description="Beta-lactamase-related" evidence="1">
    <location>
        <begin position="7"/>
        <end position="314"/>
    </location>
</feature>